<evidence type="ECO:0000313" key="3">
    <source>
        <dbReference type="Proteomes" id="UP000821853"/>
    </source>
</evidence>
<reference evidence="2 3" key="1">
    <citation type="journal article" date="2020" name="Cell">
        <title>Large-Scale Comparative Analyses of Tick Genomes Elucidate Their Genetic Diversity and Vector Capacities.</title>
        <authorList>
            <consortium name="Tick Genome and Microbiome Consortium (TIGMIC)"/>
            <person name="Jia N."/>
            <person name="Wang J."/>
            <person name="Shi W."/>
            <person name="Du L."/>
            <person name="Sun Y."/>
            <person name="Zhan W."/>
            <person name="Jiang J.F."/>
            <person name="Wang Q."/>
            <person name="Zhang B."/>
            <person name="Ji P."/>
            <person name="Bell-Sakyi L."/>
            <person name="Cui X.M."/>
            <person name="Yuan T.T."/>
            <person name="Jiang B.G."/>
            <person name="Yang W.F."/>
            <person name="Lam T.T."/>
            <person name="Chang Q.C."/>
            <person name="Ding S.J."/>
            <person name="Wang X.J."/>
            <person name="Zhu J.G."/>
            <person name="Ruan X.D."/>
            <person name="Zhao L."/>
            <person name="Wei J.T."/>
            <person name="Ye R.Z."/>
            <person name="Que T.C."/>
            <person name="Du C.H."/>
            <person name="Zhou Y.H."/>
            <person name="Cheng J.X."/>
            <person name="Dai P.F."/>
            <person name="Guo W.B."/>
            <person name="Han X.H."/>
            <person name="Huang E.J."/>
            <person name="Li L.F."/>
            <person name="Wei W."/>
            <person name="Gao Y.C."/>
            <person name="Liu J.Z."/>
            <person name="Shao H.Z."/>
            <person name="Wang X."/>
            <person name="Wang C.C."/>
            <person name="Yang T.C."/>
            <person name="Huo Q.B."/>
            <person name="Li W."/>
            <person name="Chen H.Y."/>
            <person name="Chen S.E."/>
            <person name="Zhou L.G."/>
            <person name="Ni X.B."/>
            <person name="Tian J.H."/>
            <person name="Sheng Y."/>
            <person name="Liu T."/>
            <person name="Pan Y.S."/>
            <person name="Xia L.Y."/>
            <person name="Li J."/>
            <person name="Zhao F."/>
            <person name="Cao W.C."/>
        </authorList>
    </citation>
    <scope>NUCLEOTIDE SEQUENCE [LARGE SCALE GENOMIC DNA]</scope>
    <source>
        <strain evidence="2">HaeL-2018</strain>
    </source>
</reference>
<dbReference type="OrthoDB" id="6511596at2759"/>
<evidence type="ECO:0000256" key="1">
    <source>
        <dbReference type="SAM" id="MobiDB-lite"/>
    </source>
</evidence>
<dbReference type="Proteomes" id="UP000821853">
    <property type="component" value="Chromosome 1"/>
</dbReference>
<gene>
    <name evidence="2" type="ORF">HPB48_005065</name>
</gene>
<accession>A0A9J6F7D0</accession>
<comment type="caution">
    <text evidence="2">The sequence shown here is derived from an EMBL/GenBank/DDBJ whole genome shotgun (WGS) entry which is preliminary data.</text>
</comment>
<protein>
    <submittedName>
        <fullName evidence="2">Uncharacterized protein</fullName>
    </submittedName>
</protein>
<feature type="region of interest" description="Disordered" evidence="1">
    <location>
        <begin position="83"/>
        <end position="290"/>
    </location>
</feature>
<dbReference type="AlphaFoldDB" id="A0A9J6F7D0"/>
<feature type="compositionally biased region" description="Basic residues" evidence="1">
    <location>
        <begin position="121"/>
        <end position="136"/>
    </location>
</feature>
<name>A0A9J6F7D0_HAELO</name>
<sequence length="290" mass="30213">MPVLFGASSVGLTSDPSACSIMSRRAAPPDSPWQNGMPPFGLCQQQFNPMMNCGPMWAQPGLPFVGSMAPDMMRFGGNVSARSNFRRNYDQPDRYSRPRQPYGDRGGNRPSPYARGDRKRPAPGHRSRSPAGKKAKRPEGGRKPEQGKPKGAEGAGEAEEQDGAGTAAELYDPAEPTSEDAGDGVEQAEGNEGDESGAAMQEETTEGGEGEAKGDAENGESAPQDENGDTAEGKSSPSKPGGKPGAKPGGGAAKQGGRPTDKKADGAARSDKEQGTVTIGTCWWNFAAKA</sequence>
<dbReference type="EMBL" id="JABSTR010000001">
    <property type="protein sequence ID" value="KAH9361782.1"/>
    <property type="molecule type" value="Genomic_DNA"/>
</dbReference>
<proteinExistence type="predicted"/>
<feature type="compositionally biased region" description="Basic and acidic residues" evidence="1">
    <location>
        <begin position="259"/>
        <end position="274"/>
    </location>
</feature>
<evidence type="ECO:0000313" key="2">
    <source>
        <dbReference type="EMBL" id="KAH9361782.1"/>
    </source>
</evidence>
<feature type="compositionally biased region" description="Basic and acidic residues" evidence="1">
    <location>
        <begin position="87"/>
        <end position="96"/>
    </location>
</feature>
<keyword evidence="3" id="KW-1185">Reference proteome</keyword>
<dbReference type="VEuPathDB" id="VectorBase:HLOH_041326"/>
<feature type="compositionally biased region" description="Basic and acidic residues" evidence="1">
    <location>
        <begin position="137"/>
        <end position="151"/>
    </location>
</feature>
<feature type="compositionally biased region" description="Gly residues" evidence="1">
    <location>
        <begin position="242"/>
        <end position="254"/>
    </location>
</feature>
<organism evidence="2 3">
    <name type="scientific">Haemaphysalis longicornis</name>
    <name type="common">Bush tick</name>
    <dbReference type="NCBI Taxonomy" id="44386"/>
    <lineage>
        <taxon>Eukaryota</taxon>
        <taxon>Metazoa</taxon>
        <taxon>Ecdysozoa</taxon>
        <taxon>Arthropoda</taxon>
        <taxon>Chelicerata</taxon>
        <taxon>Arachnida</taxon>
        <taxon>Acari</taxon>
        <taxon>Parasitiformes</taxon>
        <taxon>Ixodida</taxon>
        <taxon>Ixodoidea</taxon>
        <taxon>Ixodidae</taxon>
        <taxon>Haemaphysalinae</taxon>
        <taxon>Haemaphysalis</taxon>
    </lineage>
</organism>